<dbReference type="RefSeq" id="WP_210805623.1">
    <property type="nucleotide sequence ID" value="NZ_JAGQDG010000001.1"/>
</dbReference>
<dbReference type="Pfam" id="PF03795">
    <property type="entry name" value="YCII"/>
    <property type="match status" value="1"/>
</dbReference>
<dbReference type="InterPro" id="IPR005545">
    <property type="entry name" value="YCII"/>
</dbReference>
<proteinExistence type="inferred from homology"/>
<dbReference type="PANTHER" id="PTHR33606">
    <property type="entry name" value="PROTEIN YCII"/>
    <property type="match status" value="1"/>
</dbReference>
<gene>
    <name evidence="3" type="ORF">KAK11_02010</name>
</gene>
<evidence type="ECO:0000313" key="3">
    <source>
        <dbReference type="EMBL" id="MBQ0934085.1"/>
    </source>
</evidence>
<name>A0ABS5DSG7_9BURK</name>
<sequence>MRYMVVFDDTPDMAAVRQRLEPEHLAFLERYRSEIPMAGGLRQEPGGAYTGGLWIFEVASRERAEELIALDPYQQAHARRYRLEFWGKALPQFDVVM</sequence>
<comment type="similarity">
    <text evidence="1">Belongs to the YciI family.</text>
</comment>
<protein>
    <recommendedName>
        <fullName evidence="2">YCII-related domain-containing protein</fullName>
    </recommendedName>
</protein>
<accession>A0ABS5DSG7</accession>
<feature type="domain" description="YCII-related" evidence="2">
    <location>
        <begin position="1"/>
        <end position="80"/>
    </location>
</feature>
<evidence type="ECO:0000256" key="1">
    <source>
        <dbReference type="ARBA" id="ARBA00007689"/>
    </source>
</evidence>
<evidence type="ECO:0000259" key="2">
    <source>
        <dbReference type="Pfam" id="PF03795"/>
    </source>
</evidence>
<dbReference type="InterPro" id="IPR011008">
    <property type="entry name" value="Dimeric_a/b-barrel"/>
</dbReference>
<dbReference type="Gene3D" id="3.30.70.1060">
    <property type="entry name" value="Dimeric alpha+beta barrel"/>
    <property type="match status" value="1"/>
</dbReference>
<evidence type="ECO:0000313" key="4">
    <source>
        <dbReference type="Proteomes" id="UP000672097"/>
    </source>
</evidence>
<dbReference type="Proteomes" id="UP000672097">
    <property type="component" value="Unassembled WGS sequence"/>
</dbReference>
<organism evidence="3 4">
    <name type="scientific">Ideonella paludis</name>
    <dbReference type="NCBI Taxonomy" id="1233411"/>
    <lineage>
        <taxon>Bacteria</taxon>
        <taxon>Pseudomonadati</taxon>
        <taxon>Pseudomonadota</taxon>
        <taxon>Betaproteobacteria</taxon>
        <taxon>Burkholderiales</taxon>
        <taxon>Sphaerotilaceae</taxon>
        <taxon>Ideonella</taxon>
    </lineage>
</organism>
<dbReference type="EMBL" id="JAGQDG010000001">
    <property type="protein sequence ID" value="MBQ0934085.1"/>
    <property type="molecule type" value="Genomic_DNA"/>
</dbReference>
<keyword evidence="4" id="KW-1185">Reference proteome</keyword>
<comment type="caution">
    <text evidence="3">The sequence shown here is derived from an EMBL/GenBank/DDBJ whole genome shotgun (WGS) entry which is preliminary data.</text>
</comment>
<dbReference type="PANTHER" id="PTHR33606:SF3">
    <property type="entry name" value="PROTEIN YCII"/>
    <property type="match status" value="1"/>
</dbReference>
<dbReference type="InterPro" id="IPR051807">
    <property type="entry name" value="Sec-metab_biosynth-assoc"/>
</dbReference>
<reference evidence="3 4" key="1">
    <citation type="submission" date="2021-04" db="EMBL/GenBank/DDBJ databases">
        <title>The genome sequence of type strain Ideonella paludis KCTC 32238.</title>
        <authorList>
            <person name="Liu Y."/>
        </authorList>
    </citation>
    <scope>NUCLEOTIDE SEQUENCE [LARGE SCALE GENOMIC DNA]</scope>
    <source>
        <strain evidence="3 4">KCTC 32238</strain>
    </source>
</reference>
<dbReference type="SUPFAM" id="SSF54909">
    <property type="entry name" value="Dimeric alpha+beta barrel"/>
    <property type="match status" value="1"/>
</dbReference>